<comment type="caution">
    <text evidence="2">The sequence shown here is derived from an EMBL/GenBank/DDBJ whole genome shotgun (WGS) entry which is preliminary data.</text>
</comment>
<keyword evidence="1" id="KW-1133">Transmembrane helix</keyword>
<feature type="transmembrane region" description="Helical" evidence="1">
    <location>
        <begin position="242"/>
        <end position="260"/>
    </location>
</feature>
<proteinExistence type="predicted"/>
<feature type="transmembrane region" description="Helical" evidence="1">
    <location>
        <begin position="186"/>
        <end position="205"/>
    </location>
</feature>
<organism evidence="2 3">
    <name type="scientific">Paenibacillus sambharensis</name>
    <dbReference type="NCBI Taxonomy" id="1803190"/>
    <lineage>
        <taxon>Bacteria</taxon>
        <taxon>Bacillati</taxon>
        <taxon>Bacillota</taxon>
        <taxon>Bacilli</taxon>
        <taxon>Bacillales</taxon>
        <taxon>Paenibacillaceae</taxon>
        <taxon>Paenibacillus</taxon>
    </lineage>
</organism>
<sequence>MSIPTDEERTKLEDEMRKPLAGWMVKPVTSTETAKLLGALQPEFDALQEEVNQTAIQELAGTETHRPSLIRLMLSQLSSYPKAYWLASLAVFTMMTLMLTMAAPPYNGIAELFTMLTPAVLIAGMLYSFRTWDKGMRLIESITPYPPALLLLCRFLIVIVLNLALGLLASAYLAARMEQFPFMPFLLQWFSLLVLTGGLTAYLMMRRGIKTGIGAAILVWFIWNMADFSGHTRSGISIMLEQLVQGVALAAGLILLLLAYRRSLGIRILK</sequence>
<feature type="transmembrane region" description="Helical" evidence="1">
    <location>
        <begin position="212"/>
        <end position="230"/>
    </location>
</feature>
<reference evidence="2 3" key="1">
    <citation type="submission" date="2018-06" db="EMBL/GenBank/DDBJ databases">
        <title>Paenibacillus imtechensis sp. nov.</title>
        <authorList>
            <person name="Pinnaka A.K."/>
            <person name="Singh H."/>
            <person name="Kaur M."/>
        </authorList>
    </citation>
    <scope>NUCLEOTIDE SEQUENCE [LARGE SCALE GENOMIC DNA]</scope>
    <source>
        <strain evidence="2 3">SMB1</strain>
    </source>
</reference>
<feature type="transmembrane region" description="Helical" evidence="1">
    <location>
        <begin position="83"/>
        <end position="103"/>
    </location>
</feature>
<feature type="transmembrane region" description="Helical" evidence="1">
    <location>
        <begin position="149"/>
        <end position="174"/>
    </location>
</feature>
<dbReference type="Proteomes" id="UP000249522">
    <property type="component" value="Unassembled WGS sequence"/>
</dbReference>
<keyword evidence="3" id="KW-1185">Reference proteome</keyword>
<accession>A0A2W1LIU3</accession>
<keyword evidence="1" id="KW-0472">Membrane</keyword>
<dbReference type="AlphaFoldDB" id="A0A2W1LIU3"/>
<protein>
    <submittedName>
        <fullName evidence="2">Uncharacterized protein</fullName>
    </submittedName>
</protein>
<dbReference type="OrthoDB" id="2584870at2"/>
<dbReference type="EMBL" id="QKRB01000049">
    <property type="protein sequence ID" value="PZD94815.1"/>
    <property type="molecule type" value="Genomic_DNA"/>
</dbReference>
<keyword evidence="1" id="KW-0812">Transmembrane</keyword>
<gene>
    <name evidence="2" type="ORF">DNH61_16095</name>
</gene>
<dbReference type="RefSeq" id="WP_111147712.1">
    <property type="nucleotide sequence ID" value="NZ_QKRB01000049.1"/>
</dbReference>
<evidence type="ECO:0000313" key="3">
    <source>
        <dbReference type="Proteomes" id="UP000249522"/>
    </source>
</evidence>
<evidence type="ECO:0000256" key="1">
    <source>
        <dbReference type="SAM" id="Phobius"/>
    </source>
</evidence>
<feature type="transmembrane region" description="Helical" evidence="1">
    <location>
        <begin position="109"/>
        <end position="129"/>
    </location>
</feature>
<evidence type="ECO:0000313" key="2">
    <source>
        <dbReference type="EMBL" id="PZD94815.1"/>
    </source>
</evidence>
<name>A0A2W1LIU3_9BACL</name>